<dbReference type="Proteomes" id="UP000034457">
    <property type="component" value="Unassembled WGS sequence"/>
</dbReference>
<reference evidence="2 3" key="1">
    <citation type="journal article" date="2015" name="Nature">
        <title>rRNA introns, odd ribosomes, and small enigmatic genomes across a large radiation of phyla.</title>
        <authorList>
            <person name="Brown C.T."/>
            <person name="Hug L.A."/>
            <person name="Thomas B.C."/>
            <person name="Sharon I."/>
            <person name="Castelle C.J."/>
            <person name="Singh A."/>
            <person name="Wilkins M.J."/>
            <person name="Williams K.H."/>
            <person name="Banfield J.F."/>
        </authorList>
    </citation>
    <scope>NUCLEOTIDE SEQUENCE [LARGE SCALE GENOMIC DNA]</scope>
</reference>
<feature type="region of interest" description="Disordered" evidence="1">
    <location>
        <begin position="114"/>
        <end position="135"/>
    </location>
</feature>
<organism evidence="2 3">
    <name type="scientific">Candidatus Roizmanbacteria bacterium GW2011_GWA2_35_19</name>
    <dbReference type="NCBI Taxonomy" id="1618478"/>
    <lineage>
        <taxon>Bacteria</taxon>
        <taxon>Candidatus Roizmaniibacteriota</taxon>
    </lineage>
</organism>
<feature type="region of interest" description="Disordered" evidence="1">
    <location>
        <begin position="181"/>
        <end position="216"/>
    </location>
</feature>
<proteinExistence type="predicted"/>
<gene>
    <name evidence="2" type="ORF">UR68_C0019G0004</name>
</gene>
<feature type="compositionally biased region" description="Polar residues" evidence="1">
    <location>
        <begin position="207"/>
        <end position="216"/>
    </location>
</feature>
<dbReference type="AlphaFoldDB" id="A0A0G0BRZ3"/>
<comment type="caution">
    <text evidence="2">The sequence shown here is derived from an EMBL/GenBank/DDBJ whole genome shotgun (WGS) entry which is preliminary data.</text>
</comment>
<evidence type="ECO:0000256" key="1">
    <source>
        <dbReference type="SAM" id="MobiDB-lite"/>
    </source>
</evidence>
<protein>
    <submittedName>
        <fullName evidence="2">Uncharacterized protein</fullName>
    </submittedName>
</protein>
<sequence>MKKALPVVVVVLLLAVVGYFLMGTKKSGLPSLNNQGGSVFTSIKDALSKSMSLKCVYKDDEGVETTSYIKGGSVRVITSGTGDADQYGNVLMKDKKMYMWSDVTKKGFTLSLKEPESVSPVAQENKPDSVNGAGQDQESVLAQIEKYKDACKVEVIADSYFTVPTDVEFQDMDALQKQMMQGLPSNQDEISGSAPGGADYEKYIQDAINQAQDEGQ</sequence>
<name>A0A0G0BRZ3_9BACT</name>
<dbReference type="EMBL" id="LBQC01000019">
    <property type="protein sequence ID" value="KKP72234.1"/>
    <property type="molecule type" value="Genomic_DNA"/>
</dbReference>
<evidence type="ECO:0000313" key="2">
    <source>
        <dbReference type="EMBL" id="KKP72234.1"/>
    </source>
</evidence>
<accession>A0A0G0BRZ3</accession>
<dbReference type="STRING" id="1618478.UR68_C0019G0004"/>
<evidence type="ECO:0000313" key="3">
    <source>
        <dbReference type="Proteomes" id="UP000034457"/>
    </source>
</evidence>